<name>A0A0F9HA89_9ZZZZ</name>
<dbReference type="PROSITE" id="PS00444">
    <property type="entry name" value="POLYPRENYL_SYNTHASE_2"/>
    <property type="match status" value="1"/>
</dbReference>
<dbReference type="Gene3D" id="1.10.600.10">
    <property type="entry name" value="Farnesyl Diphosphate Synthase"/>
    <property type="match status" value="1"/>
</dbReference>
<dbReference type="InterPro" id="IPR000092">
    <property type="entry name" value="Polyprenyl_synt"/>
</dbReference>
<keyword evidence="1" id="KW-0479">Metal-binding</keyword>
<dbReference type="EMBL" id="LAZR01015643">
    <property type="protein sequence ID" value="KKM08024.1"/>
    <property type="molecule type" value="Genomic_DNA"/>
</dbReference>
<evidence type="ECO:0000256" key="2">
    <source>
        <dbReference type="ARBA" id="ARBA00022842"/>
    </source>
</evidence>
<dbReference type="GO" id="GO:0046872">
    <property type="term" value="F:metal ion binding"/>
    <property type="evidence" value="ECO:0007669"/>
    <property type="project" value="UniProtKB-KW"/>
</dbReference>
<accession>A0A0F9HA89</accession>
<dbReference type="PANTHER" id="PTHR12001">
    <property type="entry name" value="GERANYLGERANYL PYROPHOSPHATE SYNTHASE"/>
    <property type="match status" value="1"/>
</dbReference>
<sequence length="244" mass="26614">DPERRHRPTVWSVWGDAQAINAGDALLTLGRLAVLKLGSEGVSAERVVEAARVLDECTLEIVEGQALDISFEERLDVGADAYLEMVEKKTGALFDCALRLGGLVGADDLAVAEALGRCGRWLGVAFQIRDDMLGVWGAENRTGKQPAADIRNRKKTLPVVYALARAEGATAKELRRVYSQPRLSDSDVSTVLSALDSVGAQAYCRTVAEEYRERALPELERADLSKGPAAELRQVADFILERDY</sequence>
<proteinExistence type="predicted"/>
<dbReference type="SUPFAM" id="SSF48576">
    <property type="entry name" value="Terpenoid synthases"/>
    <property type="match status" value="1"/>
</dbReference>
<dbReference type="PANTHER" id="PTHR12001:SF86">
    <property type="entry name" value="GERANYLGERANYL DIPHOSPHATE SYNTHASE"/>
    <property type="match status" value="1"/>
</dbReference>
<dbReference type="GO" id="GO:0004659">
    <property type="term" value="F:prenyltransferase activity"/>
    <property type="evidence" value="ECO:0007669"/>
    <property type="project" value="InterPro"/>
</dbReference>
<dbReference type="GO" id="GO:0008299">
    <property type="term" value="P:isoprenoid biosynthetic process"/>
    <property type="evidence" value="ECO:0007669"/>
    <property type="project" value="InterPro"/>
</dbReference>
<gene>
    <name evidence="3" type="ORF">LCGC14_1728010</name>
</gene>
<protein>
    <recommendedName>
        <fullName evidence="4">Polyprenyl synthetase family protein</fullName>
    </recommendedName>
</protein>
<feature type="non-terminal residue" evidence="3">
    <location>
        <position position="1"/>
    </location>
</feature>
<evidence type="ECO:0008006" key="4">
    <source>
        <dbReference type="Google" id="ProtNLM"/>
    </source>
</evidence>
<dbReference type="InterPro" id="IPR008949">
    <property type="entry name" value="Isoprenoid_synthase_dom_sf"/>
</dbReference>
<comment type="caution">
    <text evidence="3">The sequence shown here is derived from an EMBL/GenBank/DDBJ whole genome shotgun (WGS) entry which is preliminary data.</text>
</comment>
<reference evidence="3" key="1">
    <citation type="journal article" date="2015" name="Nature">
        <title>Complex archaea that bridge the gap between prokaryotes and eukaryotes.</title>
        <authorList>
            <person name="Spang A."/>
            <person name="Saw J.H."/>
            <person name="Jorgensen S.L."/>
            <person name="Zaremba-Niedzwiedzka K."/>
            <person name="Martijn J."/>
            <person name="Lind A.E."/>
            <person name="van Eijk R."/>
            <person name="Schleper C."/>
            <person name="Guy L."/>
            <person name="Ettema T.J."/>
        </authorList>
    </citation>
    <scope>NUCLEOTIDE SEQUENCE</scope>
</reference>
<evidence type="ECO:0000256" key="1">
    <source>
        <dbReference type="ARBA" id="ARBA00022723"/>
    </source>
</evidence>
<dbReference type="InterPro" id="IPR033749">
    <property type="entry name" value="Polyprenyl_synt_CS"/>
</dbReference>
<dbReference type="AlphaFoldDB" id="A0A0F9HA89"/>
<organism evidence="3">
    <name type="scientific">marine sediment metagenome</name>
    <dbReference type="NCBI Taxonomy" id="412755"/>
    <lineage>
        <taxon>unclassified sequences</taxon>
        <taxon>metagenomes</taxon>
        <taxon>ecological metagenomes</taxon>
    </lineage>
</organism>
<dbReference type="CDD" id="cd00685">
    <property type="entry name" value="Trans_IPPS_HT"/>
    <property type="match status" value="1"/>
</dbReference>
<dbReference type="Pfam" id="PF00348">
    <property type="entry name" value="polyprenyl_synt"/>
    <property type="match status" value="1"/>
</dbReference>
<keyword evidence="2" id="KW-0460">Magnesium</keyword>
<evidence type="ECO:0000313" key="3">
    <source>
        <dbReference type="EMBL" id="KKM08024.1"/>
    </source>
</evidence>